<dbReference type="EMBL" id="CATOUU010000701">
    <property type="protein sequence ID" value="CAI9942459.1"/>
    <property type="molecule type" value="Genomic_DNA"/>
</dbReference>
<keyword evidence="4" id="KW-1185">Reference proteome</keyword>
<dbReference type="AlphaFoldDB" id="A0AA86U653"/>
<evidence type="ECO:0000313" key="2">
    <source>
        <dbReference type="EMBL" id="CAI9942459.1"/>
    </source>
</evidence>
<name>A0AA86U653_9EUKA</name>
<comment type="caution">
    <text evidence="2">The sequence shown here is derived from an EMBL/GenBank/DDBJ whole genome shotgun (WGS) entry which is preliminary data.</text>
</comment>
<dbReference type="EMBL" id="CAXDID020000463">
    <property type="protein sequence ID" value="CAL6094088.1"/>
    <property type="molecule type" value="Genomic_DNA"/>
</dbReference>
<evidence type="ECO:0000313" key="3">
    <source>
        <dbReference type="EMBL" id="CAL6094088.1"/>
    </source>
</evidence>
<evidence type="ECO:0000313" key="4">
    <source>
        <dbReference type="Proteomes" id="UP001642409"/>
    </source>
</evidence>
<protein>
    <submittedName>
        <fullName evidence="2">Uncharacterized protein</fullName>
    </submittedName>
</protein>
<accession>A0AA86U653</accession>
<gene>
    <name evidence="2" type="ORF">HINF_LOCUS30104</name>
    <name evidence="3" type="ORF">HINF_LOCUS67303</name>
</gene>
<proteinExistence type="predicted"/>
<evidence type="ECO:0000256" key="1">
    <source>
        <dbReference type="SAM" id="Phobius"/>
    </source>
</evidence>
<keyword evidence="1" id="KW-0812">Transmembrane</keyword>
<feature type="transmembrane region" description="Helical" evidence="1">
    <location>
        <begin position="381"/>
        <end position="400"/>
    </location>
</feature>
<reference evidence="2" key="1">
    <citation type="submission" date="2023-06" db="EMBL/GenBank/DDBJ databases">
        <authorList>
            <person name="Kurt Z."/>
        </authorList>
    </citation>
    <scope>NUCLEOTIDE SEQUENCE</scope>
</reference>
<sequence>MISEDNITCIVSCTGEYANTIDGKCSLTCNFYIFAGNKYCVDNCPSEYPFLQEYSPQRKQCVDQCQFNWLKNGTMECLASCPFDTAGYITQFVGAIQVRICLPGCPAKYQDPLTPGVYQCLSICPNFVDENDFCIDECPLGYGIALDGVHCSQYCWFNSVSRVNGKEYRYCVESKQCPDDYPFLLIGNTGRGQCVSYCQFVSVNNTCLSSCEGGSKGFQRNIINSFAINVCFDSCPQNASFLAPYPQTQAKQCVMNCSKLHLFLNSQRTECVQECQPGETICKGKCVQSCSSCYPNLYSENGVCSDKCQNYKNPYTFTCEDTCDVMNQDGYCVPYCQSGKIDYLGVCMTKECDLDSDGFCSEYRPLYQSIVKTQLTTSQKWLVVALIVTVSLSIILLLFFKAYNRKISVKSTSETFYANDLNEVWDQIVQGKDAALKPAVPLGIPVVGKDKNGK</sequence>
<keyword evidence="1" id="KW-0472">Membrane</keyword>
<keyword evidence="1" id="KW-1133">Transmembrane helix</keyword>
<organism evidence="2">
    <name type="scientific">Hexamita inflata</name>
    <dbReference type="NCBI Taxonomy" id="28002"/>
    <lineage>
        <taxon>Eukaryota</taxon>
        <taxon>Metamonada</taxon>
        <taxon>Diplomonadida</taxon>
        <taxon>Hexamitidae</taxon>
        <taxon>Hexamitinae</taxon>
        <taxon>Hexamita</taxon>
    </lineage>
</organism>
<dbReference type="Proteomes" id="UP001642409">
    <property type="component" value="Unassembled WGS sequence"/>
</dbReference>
<reference evidence="3 4" key="2">
    <citation type="submission" date="2024-07" db="EMBL/GenBank/DDBJ databases">
        <authorList>
            <person name="Akdeniz Z."/>
        </authorList>
    </citation>
    <scope>NUCLEOTIDE SEQUENCE [LARGE SCALE GENOMIC DNA]</scope>
</reference>